<dbReference type="RefSeq" id="WP_188666283.1">
    <property type="nucleotide sequence ID" value="NZ_BMHV01000023.1"/>
</dbReference>
<organism evidence="9 10">
    <name type="scientific">Terasakiella brassicae</name>
    <dbReference type="NCBI Taxonomy" id="1634917"/>
    <lineage>
        <taxon>Bacteria</taxon>
        <taxon>Pseudomonadati</taxon>
        <taxon>Pseudomonadota</taxon>
        <taxon>Alphaproteobacteria</taxon>
        <taxon>Rhodospirillales</taxon>
        <taxon>Terasakiellaceae</taxon>
        <taxon>Terasakiella</taxon>
    </lineage>
</organism>
<evidence type="ECO:0000313" key="9">
    <source>
        <dbReference type="EMBL" id="GGF72063.1"/>
    </source>
</evidence>
<keyword evidence="7" id="KW-0460">Magnesium</keyword>
<dbReference type="PANTHER" id="PTHR42958:SF4">
    <property type="entry name" value="HYDROGENASE EXPRESSION_FORMATION PROTEIN HUPK"/>
    <property type="match status" value="1"/>
</dbReference>
<dbReference type="SUPFAM" id="SSF56762">
    <property type="entry name" value="HydB/Nqo4-like"/>
    <property type="match status" value="1"/>
</dbReference>
<feature type="binding site" evidence="7">
    <location>
        <position position="63"/>
    </location>
    <ligand>
        <name>Fe cation</name>
        <dbReference type="ChEBI" id="CHEBI:24875"/>
    </ligand>
</feature>
<dbReference type="InterPro" id="IPR018194">
    <property type="entry name" value="Ni-dep_hyd_lsu_Ni_BS"/>
</dbReference>
<feature type="binding site" evidence="7">
    <location>
        <position position="63"/>
    </location>
    <ligand>
        <name>Ni(2+)</name>
        <dbReference type="ChEBI" id="CHEBI:49786"/>
    </ligand>
</feature>
<feature type="binding site" evidence="7">
    <location>
        <position position="423"/>
    </location>
    <ligand>
        <name>Mg(2+)</name>
        <dbReference type="ChEBI" id="CHEBI:18420"/>
    </ligand>
</feature>
<comment type="caution">
    <text evidence="9">The sequence shown here is derived from an EMBL/GenBank/DDBJ whole genome shotgun (WGS) entry which is preliminary data.</text>
</comment>
<dbReference type="Gene3D" id="1.10.645.10">
    <property type="entry name" value="Cytochrome-c3 Hydrogenase, chain B"/>
    <property type="match status" value="1"/>
</dbReference>
<dbReference type="AlphaFoldDB" id="A0A917FEL7"/>
<keyword evidence="10" id="KW-1185">Reference proteome</keyword>
<comment type="cofactor">
    <cofactor evidence="7">
        <name>Fe cation</name>
        <dbReference type="ChEBI" id="CHEBI:24875"/>
    </cofactor>
</comment>
<dbReference type="PANTHER" id="PTHR42958">
    <property type="entry name" value="HYDROGENASE-2 LARGE CHAIN"/>
    <property type="match status" value="1"/>
</dbReference>
<keyword evidence="6 8" id="KW-0560">Oxidoreductase</keyword>
<dbReference type="Proteomes" id="UP000632498">
    <property type="component" value="Unassembled WGS sequence"/>
</dbReference>
<dbReference type="InterPro" id="IPR029014">
    <property type="entry name" value="NiFe-Hase_large"/>
</dbReference>
<comment type="subcellular location">
    <subcellularLocation>
        <location evidence="2">Cell envelope</location>
    </subcellularLocation>
</comment>
<sequence>MSRKIIGPFSRVEGHLEIDLNRNGPSVVDAQVNSPMYRGMETILLDRAPMDALTIVPRICGICSVSQSVAAAQALAKLSDVSPPKNGQLVTNLVLACEMLSNHLTHFYLFFMPDFARDIYANRRWYNNALRFQAQRGNAQAEVLDARNRFLHMMGELAGKWPHTLALRPSGTTSTVHAAQKRKLKTILTGMRRFLETTLFGCPLNDMLALKSRSDLHTWAKEGRGDLSFFIHLSEALSLDKMGKSQSVLLAGGGLPLENKKLFKQGIFKEQHFAPLPVDKINEDISHSFMAGATMQFPQNAKNDPDLDQNNAYSWCKAPRLGSDRCEVGALARHVINGHPLFCDLYAQEGSTVKSRIFARAWEMAFLVDAMENWIDQIDPNAPFYTPFTPAQNGQAFAFIEAARGTLGHWIGVEDNKITNYQIIAPTTWNFSPRDQAGQPGPLESALEGAPILSGEDDPVSVQHIVRSFDPCMACTVH</sequence>
<protein>
    <submittedName>
        <fullName evidence="9">Hydrogenase large subunit</fullName>
    </submittedName>
</protein>
<dbReference type="Pfam" id="PF00374">
    <property type="entry name" value="NiFeSe_Hases"/>
    <property type="match status" value="2"/>
</dbReference>
<dbReference type="GO" id="GO:0008901">
    <property type="term" value="F:ferredoxin hydrogenase activity"/>
    <property type="evidence" value="ECO:0007669"/>
    <property type="project" value="InterPro"/>
</dbReference>
<keyword evidence="5 7" id="KW-0479">Metal-binding</keyword>
<feature type="binding site" evidence="7">
    <location>
        <position position="472"/>
    </location>
    <ligand>
        <name>Ni(2+)</name>
        <dbReference type="ChEBI" id="CHEBI:49786"/>
    </ligand>
</feature>
<reference evidence="9" key="1">
    <citation type="journal article" date="2014" name="Int. J. Syst. Evol. Microbiol.">
        <title>Complete genome sequence of Corynebacterium casei LMG S-19264T (=DSM 44701T), isolated from a smear-ripened cheese.</title>
        <authorList>
            <consortium name="US DOE Joint Genome Institute (JGI-PGF)"/>
            <person name="Walter F."/>
            <person name="Albersmeier A."/>
            <person name="Kalinowski J."/>
            <person name="Ruckert C."/>
        </authorList>
    </citation>
    <scope>NUCLEOTIDE SEQUENCE</scope>
    <source>
        <strain evidence="9">CGMCC 1.15254</strain>
    </source>
</reference>
<comment type="cofactor">
    <cofactor evidence="1 7">
        <name>Ni(2+)</name>
        <dbReference type="ChEBI" id="CHEBI:49786"/>
    </cofactor>
</comment>
<comment type="similarity">
    <text evidence="3 8">Belongs to the [NiFe]/[NiFeSe] hydrogenase large subunit family.</text>
</comment>
<gene>
    <name evidence="9" type="primary">hupV</name>
    <name evidence="9" type="ORF">GCM10011332_27530</name>
</gene>
<dbReference type="InterPro" id="IPR050867">
    <property type="entry name" value="NiFe/NiFeSe_hydrgnase_LSU"/>
</dbReference>
<feature type="binding site" evidence="7">
    <location>
        <position position="60"/>
    </location>
    <ligand>
        <name>Ni(2+)</name>
        <dbReference type="ChEBI" id="CHEBI:49786"/>
    </ligand>
</feature>
<proteinExistence type="inferred from homology"/>
<feature type="binding site" evidence="7">
    <location>
        <position position="478"/>
    </location>
    <ligand>
        <name>Mg(2+)</name>
        <dbReference type="ChEBI" id="CHEBI:18420"/>
    </ligand>
</feature>
<dbReference type="PROSITE" id="PS00508">
    <property type="entry name" value="NI_HGENASE_L_2"/>
    <property type="match status" value="1"/>
</dbReference>
<dbReference type="PROSITE" id="PS00507">
    <property type="entry name" value="NI_HGENASE_L_1"/>
    <property type="match status" value="1"/>
</dbReference>
<keyword evidence="7" id="KW-0408">Iron</keyword>
<evidence type="ECO:0000256" key="7">
    <source>
        <dbReference type="PIRSR" id="PIRSR601501-1"/>
    </source>
</evidence>
<evidence type="ECO:0000256" key="3">
    <source>
        <dbReference type="ARBA" id="ARBA00009292"/>
    </source>
</evidence>
<accession>A0A917FEL7</accession>
<evidence type="ECO:0000256" key="8">
    <source>
        <dbReference type="RuleBase" id="RU003896"/>
    </source>
</evidence>
<evidence type="ECO:0000313" key="10">
    <source>
        <dbReference type="Proteomes" id="UP000632498"/>
    </source>
</evidence>
<dbReference type="GO" id="GO:0030313">
    <property type="term" value="C:cell envelope"/>
    <property type="evidence" value="ECO:0007669"/>
    <property type="project" value="UniProtKB-SubCell"/>
</dbReference>
<evidence type="ECO:0000256" key="1">
    <source>
        <dbReference type="ARBA" id="ARBA00001967"/>
    </source>
</evidence>
<evidence type="ECO:0000256" key="2">
    <source>
        <dbReference type="ARBA" id="ARBA00004196"/>
    </source>
</evidence>
<dbReference type="EMBL" id="BMHV01000023">
    <property type="protein sequence ID" value="GGF72063.1"/>
    <property type="molecule type" value="Genomic_DNA"/>
</dbReference>
<feature type="binding site" evidence="7">
    <location>
        <position position="475"/>
    </location>
    <ligand>
        <name>Fe cation</name>
        <dbReference type="ChEBI" id="CHEBI:24875"/>
    </ligand>
</feature>
<dbReference type="InterPro" id="IPR001501">
    <property type="entry name" value="Ni-dep_hyd_lsu"/>
</dbReference>
<evidence type="ECO:0000256" key="6">
    <source>
        <dbReference type="ARBA" id="ARBA00023002"/>
    </source>
</evidence>
<dbReference type="GO" id="GO:0016151">
    <property type="term" value="F:nickel cation binding"/>
    <property type="evidence" value="ECO:0007669"/>
    <property type="project" value="InterPro"/>
</dbReference>
<name>A0A917FEL7_9PROT</name>
<keyword evidence="4 7" id="KW-0533">Nickel</keyword>
<reference evidence="9" key="2">
    <citation type="submission" date="2020-09" db="EMBL/GenBank/DDBJ databases">
        <authorList>
            <person name="Sun Q."/>
            <person name="Zhou Y."/>
        </authorList>
    </citation>
    <scope>NUCLEOTIDE SEQUENCE</scope>
    <source>
        <strain evidence="9">CGMCC 1.15254</strain>
    </source>
</reference>
<feature type="binding site" evidence="7">
    <location>
        <position position="41"/>
    </location>
    <ligand>
        <name>Mg(2+)</name>
        <dbReference type="ChEBI" id="CHEBI:18420"/>
    </ligand>
</feature>
<evidence type="ECO:0000256" key="5">
    <source>
        <dbReference type="ARBA" id="ARBA00022723"/>
    </source>
</evidence>
<evidence type="ECO:0000256" key="4">
    <source>
        <dbReference type="ARBA" id="ARBA00022596"/>
    </source>
</evidence>